<gene>
    <name evidence="1" type="ORF">PsYK624_153770</name>
</gene>
<dbReference type="Proteomes" id="UP000703269">
    <property type="component" value="Unassembled WGS sequence"/>
</dbReference>
<evidence type="ECO:0000313" key="1">
    <source>
        <dbReference type="EMBL" id="GJE99130.1"/>
    </source>
</evidence>
<keyword evidence="2" id="KW-1185">Reference proteome</keyword>
<sequence>MRLLLENEEAWYDWIPYCFIWANETWYFQSPKKKQQVETAVYKSKKYWYWQAHGARRAVICSCVHSGGNPKLGPSNVDKKDHITIQYCSFEFGNPTVILGHDHVLA</sequence>
<organism evidence="1 2">
    <name type="scientific">Phanerochaete sordida</name>
    <dbReference type="NCBI Taxonomy" id="48140"/>
    <lineage>
        <taxon>Eukaryota</taxon>
        <taxon>Fungi</taxon>
        <taxon>Dikarya</taxon>
        <taxon>Basidiomycota</taxon>
        <taxon>Agaricomycotina</taxon>
        <taxon>Agaricomycetes</taxon>
        <taxon>Polyporales</taxon>
        <taxon>Phanerochaetaceae</taxon>
        <taxon>Phanerochaete</taxon>
    </lineage>
</organism>
<reference evidence="1 2" key="1">
    <citation type="submission" date="2021-08" db="EMBL/GenBank/DDBJ databases">
        <title>Draft Genome Sequence of Phanerochaete sordida strain YK-624.</title>
        <authorList>
            <person name="Mori T."/>
            <person name="Dohra H."/>
            <person name="Suzuki T."/>
            <person name="Kawagishi H."/>
            <person name="Hirai H."/>
        </authorList>
    </citation>
    <scope>NUCLEOTIDE SEQUENCE [LARGE SCALE GENOMIC DNA]</scope>
    <source>
        <strain evidence="1 2">YK-624</strain>
    </source>
</reference>
<proteinExistence type="predicted"/>
<comment type="caution">
    <text evidence="1">The sequence shown here is derived from an EMBL/GenBank/DDBJ whole genome shotgun (WGS) entry which is preliminary data.</text>
</comment>
<dbReference type="AlphaFoldDB" id="A0A9P3LL83"/>
<protein>
    <submittedName>
        <fullName evidence="1">Uncharacterized protein</fullName>
    </submittedName>
</protein>
<accession>A0A9P3LL83</accession>
<dbReference type="EMBL" id="BPQB01000102">
    <property type="protein sequence ID" value="GJE99130.1"/>
    <property type="molecule type" value="Genomic_DNA"/>
</dbReference>
<name>A0A9P3LL83_9APHY</name>
<evidence type="ECO:0000313" key="2">
    <source>
        <dbReference type="Proteomes" id="UP000703269"/>
    </source>
</evidence>